<name>A0ABW2SV31_9ACTN</name>
<dbReference type="Proteomes" id="UP001596514">
    <property type="component" value="Unassembled WGS sequence"/>
</dbReference>
<dbReference type="InterPro" id="IPR037165">
    <property type="entry name" value="AldOxase/xan_DH_Mopterin-bd_sf"/>
</dbReference>
<keyword evidence="1" id="KW-0500">Molybdenum</keyword>
<evidence type="ECO:0000313" key="4">
    <source>
        <dbReference type="EMBL" id="MFC7600173.1"/>
    </source>
</evidence>
<proteinExistence type="predicted"/>
<dbReference type="EMBL" id="JBHTEE010000001">
    <property type="protein sequence ID" value="MFC7600173.1"/>
    <property type="molecule type" value="Genomic_DNA"/>
</dbReference>
<dbReference type="Pfam" id="PF01315">
    <property type="entry name" value="Ald_Xan_dh_C"/>
    <property type="match status" value="1"/>
</dbReference>
<dbReference type="Pfam" id="PF02738">
    <property type="entry name" value="MoCoBD_1"/>
    <property type="match status" value="1"/>
</dbReference>
<reference evidence="5" key="1">
    <citation type="journal article" date="2019" name="Int. J. Syst. Evol. Microbiol.">
        <title>The Global Catalogue of Microorganisms (GCM) 10K type strain sequencing project: providing services to taxonomists for standard genome sequencing and annotation.</title>
        <authorList>
            <consortium name="The Broad Institute Genomics Platform"/>
            <consortium name="The Broad Institute Genome Sequencing Center for Infectious Disease"/>
            <person name="Wu L."/>
            <person name="Ma J."/>
        </authorList>
    </citation>
    <scope>NUCLEOTIDE SEQUENCE [LARGE SCALE GENOMIC DNA]</scope>
    <source>
        <strain evidence="5">JCM 10083</strain>
    </source>
</reference>
<dbReference type="InterPro" id="IPR008274">
    <property type="entry name" value="AldOxase/xan_DH_MoCoBD1"/>
</dbReference>
<keyword evidence="2" id="KW-0560">Oxidoreductase</keyword>
<dbReference type="InterPro" id="IPR046867">
    <property type="entry name" value="AldOxase/xan_DH_MoCoBD2"/>
</dbReference>
<dbReference type="Gene3D" id="3.90.1170.50">
    <property type="entry name" value="Aldehyde oxidase/xanthine dehydrogenase, a/b hammerhead"/>
    <property type="match status" value="1"/>
</dbReference>
<comment type="caution">
    <text evidence="4">The sequence shown here is derived from an EMBL/GenBank/DDBJ whole genome shotgun (WGS) entry which is preliminary data.</text>
</comment>
<evidence type="ECO:0000259" key="3">
    <source>
        <dbReference type="SMART" id="SM01008"/>
    </source>
</evidence>
<evidence type="ECO:0000313" key="5">
    <source>
        <dbReference type="Proteomes" id="UP001596514"/>
    </source>
</evidence>
<dbReference type="SMART" id="SM01008">
    <property type="entry name" value="Ald_Xan_dh_C"/>
    <property type="match status" value="1"/>
</dbReference>
<gene>
    <name evidence="4" type="ORF">ACFQVD_08640</name>
</gene>
<protein>
    <submittedName>
        <fullName evidence="4">Xanthine dehydrogenase family protein molybdopterin-binding subunit</fullName>
    </submittedName>
</protein>
<dbReference type="Gene3D" id="3.30.365.10">
    <property type="entry name" value="Aldehyde oxidase/xanthine dehydrogenase, molybdopterin binding domain"/>
    <property type="match status" value="4"/>
</dbReference>
<evidence type="ECO:0000256" key="2">
    <source>
        <dbReference type="ARBA" id="ARBA00023002"/>
    </source>
</evidence>
<dbReference type="SUPFAM" id="SSF54665">
    <property type="entry name" value="CO dehydrogenase molybdoprotein N-domain-like"/>
    <property type="match status" value="1"/>
</dbReference>
<dbReference type="Pfam" id="PF20256">
    <property type="entry name" value="MoCoBD_2"/>
    <property type="match status" value="1"/>
</dbReference>
<dbReference type="PANTHER" id="PTHR11908:SF132">
    <property type="entry name" value="ALDEHYDE OXIDASE 1-RELATED"/>
    <property type="match status" value="1"/>
</dbReference>
<feature type="domain" description="Aldehyde oxidase/xanthine dehydrogenase a/b hammerhead" evidence="3">
    <location>
        <begin position="16"/>
        <end position="123"/>
    </location>
</feature>
<dbReference type="PANTHER" id="PTHR11908">
    <property type="entry name" value="XANTHINE DEHYDROGENASE"/>
    <property type="match status" value="1"/>
</dbReference>
<keyword evidence="5" id="KW-1185">Reference proteome</keyword>
<dbReference type="InterPro" id="IPR016208">
    <property type="entry name" value="Ald_Oxase/xanthine_DH-like"/>
</dbReference>
<accession>A0ABW2SV31</accession>
<organism evidence="4 5">
    <name type="scientific">Streptosporangium amethystogenes subsp. fukuiense</name>
    <dbReference type="NCBI Taxonomy" id="698418"/>
    <lineage>
        <taxon>Bacteria</taxon>
        <taxon>Bacillati</taxon>
        <taxon>Actinomycetota</taxon>
        <taxon>Actinomycetes</taxon>
        <taxon>Streptosporangiales</taxon>
        <taxon>Streptosporangiaceae</taxon>
        <taxon>Streptosporangium</taxon>
    </lineage>
</organism>
<dbReference type="InterPro" id="IPR036856">
    <property type="entry name" value="Ald_Oxase/Xan_DH_a/b_sf"/>
</dbReference>
<sequence length="771" mass="82081">MVGSALPRKEDAALLTGRGTFVDDIHRPGLLHMVYVHSTEAHALITGIDAEAARALPGVLGVWTARDFAGLPPRPSVPGLERGYLAGEKVHYVGEPVAVVVAADRYTAADAARAVRVEYEPLAVMATVTDALAPDAVPIYAPLPGNLALEQQVTSDEVADDVAAGLAAASHRLRARLVNQRCAGAPMEPYGVLADWTGAGPTVWATVQAPHRVRAEIAERFGLARHLVRVVAPDVGGAFGVKSSFMPELFLVPELSRRLCRPVKFVETRSEHMVHTYHGRDQQQDIEVGFDGEGRILALDVTLTVNIGGVPDPVGIGLATLTSYMLGGCYRIPKIAARYRSVVTNTTPTASYRGAGRPEASFLIERVIDLVARELGRDPADVRKANLIQPGEMPYQTPFEGIVYDEADYPAALDLLLDELDYAGLREEQARRLADTRAPLLGVGLSTFVEMGGFGPTPLFEQFGYLGGWESANVRMQPDGSVIVLVGTAPHGQGHQTALSQIAADQLGVPFEAISVLYGDTAVVQEGTGTMGSRGMPVAGNAVRQAAVEVADQARRIAAHMLEVDADDLVRTGDGYQVKGMPDATVSLAEVAERAFKPHLLPEGAALGLENTSYFEPKNLSYPSGAHGCVVEIDRDTGQVRILRYVCVDDCGTVINPMTARGQIHGGVAQGIAQALYEKVAFDADGRPLAASLEDYMVPGALDLPPYETHHIETKSSFNPLGAKGLGEAGATAAPQAVVNAVVDALAHLGVRDVEMPCTPERVWKVMHDAS</sequence>
<evidence type="ECO:0000256" key="1">
    <source>
        <dbReference type="ARBA" id="ARBA00022505"/>
    </source>
</evidence>
<dbReference type="SUPFAM" id="SSF56003">
    <property type="entry name" value="Molybdenum cofactor-binding domain"/>
    <property type="match status" value="1"/>
</dbReference>
<dbReference type="InterPro" id="IPR000674">
    <property type="entry name" value="Ald_Oxase/Xan_DH_a/b"/>
</dbReference>
<dbReference type="RefSeq" id="WP_343971385.1">
    <property type="nucleotide sequence ID" value="NZ_BAAAGK010000088.1"/>
</dbReference>